<reference evidence="2 3" key="1">
    <citation type="submission" date="2023-03" db="EMBL/GenBank/DDBJ databases">
        <title>Draft genome sequence of Thalassotalea insulae KCTC 62186T.</title>
        <authorList>
            <person name="Sawabe T."/>
        </authorList>
    </citation>
    <scope>NUCLEOTIDE SEQUENCE [LARGE SCALE GENOMIC DNA]</scope>
    <source>
        <strain evidence="2 3">KCTC 62186</strain>
    </source>
</reference>
<keyword evidence="3" id="KW-1185">Reference proteome</keyword>
<dbReference type="Proteomes" id="UP001157186">
    <property type="component" value="Unassembled WGS sequence"/>
</dbReference>
<sequence>MTTIRIFSLFLFTIYLLNIKCALGDNELNKLNKQLSPAKMQQDIDAWREWLSHTHPNLSIRMAKVAAFDQAITTLKASLNTPLTNQEFLAKITRLNSQFNDGHMNIMVNSQSKLTQAILASGQGLFPFEVIVDKGHLYISTELGGNKSEYEKQEITQINGRNATAIYADLLERTYGDTPTHREAILSEKFALYYWLFVSKASKFDIEVNTIQGTKSIQVSASMATPKAQQNESFDDLFKFEILDNNQALMTIKLFWWQDKEQFYQFTETAFKQLKKHGIGHLIIDIRHNPGGDDDMWKKGLLTYLADQPYRHTSRYTKKIIAKYMDEGETAGDIITKNYDHFEQVTHNNPLAFSGHVSVLIGKVTYSSAILFANTVQDFDFADLIGEESAGYSWQTGGIQFFTFPNSGLKAVSPRFYLERPSGKGKGKSVIPDIYIKDNPLDSREAIIKLAQLNAK</sequence>
<dbReference type="SUPFAM" id="SSF52096">
    <property type="entry name" value="ClpP/crotonase"/>
    <property type="match status" value="1"/>
</dbReference>
<dbReference type="SMART" id="SM00245">
    <property type="entry name" value="TSPc"/>
    <property type="match status" value="1"/>
</dbReference>
<gene>
    <name evidence="2" type="ORF">tinsulaeT_16200</name>
</gene>
<dbReference type="RefSeq" id="WP_284244167.1">
    <property type="nucleotide sequence ID" value="NZ_BSST01000001.1"/>
</dbReference>
<name>A0ABQ6GUV1_9GAMM</name>
<evidence type="ECO:0000313" key="2">
    <source>
        <dbReference type="EMBL" id="GLX78280.1"/>
    </source>
</evidence>
<evidence type="ECO:0000313" key="3">
    <source>
        <dbReference type="Proteomes" id="UP001157186"/>
    </source>
</evidence>
<feature type="domain" description="Tail specific protease" evidence="1">
    <location>
        <begin position="230"/>
        <end position="437"/>
    </location>
</feature>
<dbReference type="EMBL" id="BSST01000001">
    <property type="protein sequence ID" value="GLX78280.1"/>
    <property type="molecule type" value="Genomic_DNA"/>
</dbReference>
<dbReference type="InterPro" id="IPR029045">
    <property type="entry name" value="ClpP/crotonase-like_dom_sf"/>
</dbReference>
<dbReference type="InterPro" id="IPR005151">
    <property type="entry name" value="Tail-specific_protease"/>
</dbReference>
<proteinExistence type="predicted"/>
<accession>A0ABQ6GUV1</accession>
<dbReference type="Gene3D" id="3.90.226.10">
    <property type="entry name" value="2-enoyl-CoA Hydratase, Chain A, domain 1"/>
    <property type="match status" value="1"/>
</dbReference>
<organism evidence="2 3">
    <name type="scientific">Thalassotalea insulae</name>
    <dbReference type="NCBI Taxonomy" id="2056778"/>
    <lineage>
        <taxon>Bacteria</taxon>
        <taxon>Pseudomonadati</taxon>
        <taxon>Pseudomonadota</taxon>
        <taxon>Gammaproteobacteria</taxon>
        <taxon>Alteromonadales</taxon>
        <taxon>Colwelliaceae</taxon>
        <taxon>Thalassotalea</taxon>
    </lineage>
</organism>
<evidence type="ECO:0000259" key="1">
    <source>
        <dbReference type="SMART" id="SM00245"/>
    </source>
</evidence>
<protein>
    <recommendedName>
        <fullName evidence="1">Tail specific protease domain-containing protein</fullName>
    </recommendedName>
</protein>
<dbReference type="Pfam" id="PF03572">
    <property type="entry name" value="Peptidase_S41"/>
    <property type="match status" value="1"/>
</dbReference>
<comment type="caution">
    <text evidence="2">The sequence shown here is derived from an EMBL/GenBank/DDBJ whole genome shotgun (WGS) entry which is preliminary data.</text>
</comment>